<dbReference type="Gene3D" id="1.10.260.40">
    <property type="entry name" value="lambda repressor-like DNA-binding domains"/>
    <property type="match status" value="1"/>
</dbReference>
<dbReference type="InterPro" id="IPR001387">
    <property type="entry name" value="Cro/C1-type_HTH"/>
</dbReference>
<organism evidence="2 3">
    <name type="scientific">Marinilabilia salmonicolor</name>
    <dbReference type="NCBI Taxonomy" id="989"/>
    <lineage>
        <taxon>Bacteria</taxon>
        <taxon>Pseudomonadati</taxon>
        <taxon>Bacteroidota</taxon>
        <taxon>Bacteroidia</taxon>
        <taxon>Marinilabiliales</taxon>
        <taxon>Marinilabiliaceae</taxon>
        <taxon>Marinilabilia</taxon>
    </lineage>
</organism>
<evidence type="ECO:0000313" key="2">
    <source>
        <dbReference type="EMBL" id="RCW27042.1"/>
    </source>
</evidence>
<dbReference type="SUPFAM" id="SSF47413">
    <property type="entry name" value="lambda repressor-like DNA-binding domains"/>
    <property type="match status" value="1"/>
</dbReference>
<evidence type="ECO:0000313" key="3">
    <source>
        <dbReference type="Proteomes" id="UP000252733"/>
    </source>
</evidence>
<dbReference type="CDD" id="cd00093">
    <property type="entry name" value="HTH_XRE"/>
    <property type="match status" value="1"/>
</dbReference>
<protein>
    <recommendedName>
        <fullName evidence="1">HTH cro/C1-type domain-containing protein</fullName>
    </recommendedName>
</protein>
<feature type="domain" description="HTH cro/C1-type" evidence="1">
    <location>
        <begin position="105"/>
        <end position="159"/>
    </location>
</feature>
<dbReference type="GO" id="GO:0003677">
    <property type="term" value="F:DNA binding"/>
    <property type="evidence" value="ECO:0007669"/>
    <property type="project" value="InterPro"/>
</dbReference>
<dbReference type="AlphaFoldDB" id="A0A2T0XAK1"/>
<dbReference type="RefSeq" id="WP_146130995.1">
    <property type="nucleotide sequence ID" value="NZ_PVTS01000017.1"/>
</dbReference>
<evidence type="ECO:0000259" key="1">
    <source>
        <dbReference type="PROSITE" id="PS50943"/>
    </source>
</evidence>
<keyword evidence="3" id="KW-1185">Reference proteome</keyword>
<accession>A0A2T0XAK1</accession>
<dbReference type="Proteomes" id="UP000252733">
    <property type="component" value="Unassembled WGS sequence"/>
</dbReference>
<dbReference type="SMART" id="SM00530">
    <property type="entry name" value="HTH_XRE"/>
    <property type="match status" value="1"/>
</dbReference>
<dbReference type="OrthoDB" id="1339093at2"/>
<name>A0A2T0XAK1_9BACT</name>
<comment type="caution">
    <text evidence="2">The sequence shown here is derived from an EMBL/GenBank/DDBJ whole genome shotgun (WGS) entry which is preliminary data.</text>
</comment>
<reference evidence="2 3" key="1">
    <citation type="submission" date="2018-07" db="EMBL/GenBank/DDBJ databases">
        <title>Freshwater and sediment microbial communities from various areas in North America, analyzing microbe dynamics in response to fracking.</title>
        <authorList>
            <person name="Lamendella R."/>
        </authorList>
    </citation>
    <scope>NUCLEOTIDE SEQUENCE [LARGE SCALE GENOMIC DNA]</scope>
    <source>
        <strain evidence="2 3">160A</strain>
    </source>
</reference>
<sequence length="196" mass="22989">MVKKTTIDLIMDKLAINNILKIQSLSGELEFERASSLYLKTRKQSKEDASLSEVRDHLKKLIKKYEQEHWSDEDQISDEQIKESDFAEAFVRNENEFLQKRKELIRKKLKTYNLNQNDLARILGHQKGYMSELINGLRPFSKDDIIVIHRLLKINLEDLFPPFIPQERAIHIKSILEKLSASGVKLRKQDLNLETT</sequence>
<dbReference type="InterPro" id="IPR010982">
    <property type="entry name" value="Lambda_DNA-bd_dom_sf"/>
</dbReference>
<dbReference type="PROSITE" id="PS50943">
    <property type="entry name" value="HTH_CROC1"/>
    <property type="match status" value="1"/>
</dbReference>
<gene>
    <name evidence="2" type="ORF">DFO77_13825</name>
</gene>
<proteinExistence type="predicted"/>
<dbReference type="EMBL" id="QPIZ01000038">
    <property type="protein sequence ID" value="RCW27042.1"/>
    <property type="molecule type" value="Genomic_DNA"/>
</dbReference>